<keyword evidence="3" id="KW-1185">Reference proteome</keyword>
<dbReference type="InterPro" id="IPR000477">
    <property type="entry name" value="RT_dom"/>
</dbReference>
<sequence>MFLRPTCPDEVFKTIFMLKNTNSVGPDELSTKILKISADIIALVMSHLINLSFEHGIFPNKLKFYMIKPLHKQGDKTLMNKYRPMALLPVISKIFEKIFKKRLISFLDKFSIIRDEQFGFQTNKSTTLAIYNLVKDISQLIDIRKPAVVMFFDMTKAFDHVDHKTLLEKCNCYGIRGTALDWIKSYLENRQQFVRIDSLVNDEMMSFDSSTRVNTFGVPQGSVLGPILFLLYINDLPEISQYRSILFADDISILISSNKEGLENEINLTIESVVEWLESNNLQVNLDKTTYVQFQNYNNKKMGLTVKHKNKTIKESDTVKFLGVTIDRNCNWKSHIENVCNKLNRFVYVLYRLSRITGQKAALAAYHGYVLSVLRYGLLIWGNSTDFNKAFIVQKKCLRAIYGKKQTDSCKPLFKKSKIMTLVSMYILEAAIHVKSNPNLYKKAGNIVNFDIRNKERLVLPKHNSALYSKNCHIMTIKVYNCIPHEIKQLPLKLFKHKLKYWLTENVFYSINDFFNYKRMNYKLNYEIANEF</sequence>
<name>A0ABQ7QT66_PLUXY</name>
<evidence type="ECO:0000259" key="1">
    <source>
        <dbReference type="PROSITE" id="PS50878"/>
    </source>
</evidence>
<dbReference type="PANTHER" id="PTHR33332">
    <property type="entry name" value="REVERSE TRANSCRIPTASE DOMAIN-CONTAINING PROTEIN"/>
    <property type="match status" value="1"/>
</dbReference>
<evidence type="ECO:0000313" key="3">
    <source>
        <dbReference type="Proteomes" id="UP000823941"/>
    </source>
</evidence>
<reference evidence="2 3" key="1">
    <citation type="submission" date="2021-06" db="EMBL/GenBank/DDBJ databases">
        <title>A haploid diamondback moth (Plutella xylostella L.) genome assembly resolves 31 chromosomes and identifies a diamide resistance mutation.</title>
        <authorList>
            <person name="Ward C.M."/>
            <person name="Perry K.D."/>
            <person name="Baker G."/>
            <person name="Powis K."/>
            <person name="Heckel D.G."/>
            <person name="Baxter S.W."/>
        </authorList>
    </citation>
    <scope>NUCLEOTIDE SEQUENCE [LARGE SCALE GENOMIC DNA]</scope>
    <source>
        <strain evidence="2 3">LV</strain>
        <tissue evidence="2">Single pupa</tissue>
    </source>
</reference>
<comment type="caution">
    <text evidence="2">The sequence shown here is derived from an EMBL/GenBank/DDBJ whole genome shotgun (WGS) entry which is preliminary data.</text>
</comment>
<organism evidence="2 3">
    <name type="scientific">Plutella xylostella</name>
    <name type="common">Diamondback moth</name>
    <name type="synonym">Plutella maculipennis</name>
    <dbReference type="NCBI Taxonomy" id="51655"/>
    <lineage>
        <taxon>Eukaryota</taxon>
        <taxon>Metazoa</taxon>
        <taxon>Ecdysozoa</taxon>
        <taxon>Arthropoda</taxon>
        <taxon>Hexapoda</taxon>
        <taxon>Insecta</taxon>
        <taxon>Pterygota</taxon>
        <taxon>Neoptera</taxon>
        <taxon>Endopterygota</taxon>
        <taxon>Lepidoptera</taxon>
        <taxon>Glossata</taxon>
        <taxon>Ditrysia</taxon>
        <taxon>Yponomeutoidea</taxon>
        <taxon>Plutellidae</taxon>
        <taxon>Plutella</taxon>
    </lineage>
</organism>
<proteinExistence type="predicted"/>
<dbReference type="Pfam" id="PF00078">
    <property type="entry name" value="RVT_1"/>
    <property type="match status" value="1"/>
</dbReference>
<dbReference type="SUPFAM" id="SSF56672">
    <property type="entry name" value="DNA/RNA polymerases"/>
    <property type="match status" value="1"/>
</dbReference>
<gene>
    <name evidence="2" type="ORF">JYU34_006904</name>
</gene>
<dbReference type="InterPro" id="IPR043502">
    <property type="entry name" value="DNA/RNA_pol_sf"/>
</dbReference>
<protein>
    <recommendedName>
        <fullName evidence="1">Reverse transcriptase domain-containing protein</fullName>
    </recommendedName>
</protein>
<dbReference type="EMBL" id="JAHIBW010000009">
    <property type="protein sequence ID" value="KAG7308231.1"/>
    <property type="molecule type" value="Genomic_DNA"/>
</dbReference>
<dbReference type="CDD" id="cd01650">
    <property type="entry name" value="RT_nLTR_like"/>
    <property type="match status" value="1"/>
</dbReference>
<dbReference type="PROSITE" id="PS50878">
    <property type="entry name" value="RT_POL"/>
    <property type="match status" value="1"/>
</dbReference>
<accession>A0ABQ7QT66</accession>
<feature type="domain" description="Reverse transcriptase" evidence="1">
    <location>
        <begin position="51"/>
        <end position="326"/>
    </location>
</feature>
<dbReference type="Proteomes" id="UP000823941">
    <property type="component" value="Chromosome 9"/>
</dbReference>
<evidence type="ECO:0000313" key="2">
    <source>
        <dbReference type="EMBL" id="KAG7308231.1"/>
    </source>
</evidence>